<dbReference type="Pfam" id="PF00497">
    <property type="entry name" value="SBP_bac_3"/>
    <property type="match status" value="1"/>
</dbReference>
<evidence type="ECO:0000313" key="6">
    <source>
        <dbReference type="Proteomes" id="UP000284021"/>
    </source>
</evidence>
<dbReference type="SMART" id="SM00062">
    <property type="entry name" value="PBPb"/>
    <property type="match status" value="1"/>
</dbReference>
<dbReference type="OrthoDB" id="5416480at2"/>
<feature type="chain" id="PRO_5019095419" description="Solute-binding protein family 3/N-terminal domain-containing protein" evidence="3">
    <location>
        <begin position="21"/>
        <end position="273"/>
    </location>
</feature>
<feature type="domain" description="Solute-binding protein family 3/N-terminal" evidence="4">
    <location>
        <begin position="22"/>
        <end position="245"/>
    </location>
</feature>
<evidence type="ECO:0000256" key="3">
    <source>
        <dbReference type="SAM" id="SignalP"/>
    </source>
</evidence>
<evidence type="ECO:0000256" key="1">
    <source>
        <dbReference type="ARBA" id="ARBA00010333"/>
    </source>
</evidence>
<evidence type="ECO:0000259" key="4">
    <source>
        <dbReference type="SMART" id="SM00062"/>
    </source>
</evidence>
<evidence type="ECO:0000313" key="5">
    <source>
        <dbReference type="EMBL" id="RJG09794.1"/>
    </source>
</evidence>
<dbReference type="Proteomes" id="UP000284021">
    <property type="component" value="Unassembled WGS sequence"/>
</dbReference>
<dbReference type="RefSeq" id="WP_119955487.1">
    <property type="nucleotide sequence ID" value="NZ_QYUR01000006.1"/>
</dbReference>
<accession>A0A418XBE5</accession>
<evidence type="ECO:0000256" key="2">
    <source>
        <dbReference type="ARBA" id="ARBA00022729"/>
    </source>
</evidence>
<organism evidence="5 6">
    <name type="scientific">Pseudomonas cavernicola</name>
    <dbReference type="NCBI Taxonomy" id="2320866"/>
    <lineage>
        <taxon>Bacteria</taxon>
        <taxon>Pseudomonadati</taxon>
        <taxon>Pseudomonadota</taxon>
        <taxon>Gammaproteobacteria</taxon>
        <taxon>Pseudomonadales</taxon>
        <taxon>Pseudomonadaceae</taxon>
        <taxon>Pseudomonas</taxon>
    </lineage>
</organism>
<proteinExistence type="inferred from homology"/>
<keyword evidence="2 3" id="KW-0732">Signal</keyword>
<gene>
    <name evidence="5" type="ORF">D3879_17175</name>
</gene>
<sequence length="273" mass="30629">MKPKLVCSLLAVLLSTSAQAQTYVVGVENLAFLPHYSTDKQGNYEGFAREVLDLFAAKSGVQLEYKPLSVERLLPALLQGEVDFKYPDSPNWSQTQKAGKGLSYSQGVVNYVDGVLVAPQQQGHGLEKLQRLAVVNGWTPWGYQERIAAQQIHLFQSADLQQMIKQALKKDADGAYFNVVVATYYLDNIRARPGALVFDPKLPYTRSTFNLSTVKHPELIQRFDQFLVEQHADIAALKAKYQVEANLDSEFMGMEQWKVDFLKRQKAKEAAGL</sequence>
<dbReference type="SUPFAM" id="SSF53850">
    <property type="entry name" value="Periplasmic binding protein-like II"/>
    <property type="match status" value="1"/>
</dbReference>
<protein>
    <recommendedName>
        <fullName evidence="4">Solute-binding protein family 3/N-terminal domain-containing protein</fullName>
    </recommendedName>
</protein>
<dbReference type="Gene3D" id="3.40.190.10">
    <property type="entry name" value="Periplasmic binding protein-like II"/>
    <property type="match status" value="2"/>
</dbReference>
<name>A0A418XBE5_9PSED</name>
<keyword evidence="6" id="KW-1185">Reference proteome</keyword>
<feature type="signal peptide" evidence="3">
    <location>
        <begin position="1"/>
        <end position="20"/>
    </location>
</feature>
<dbReference type="InterPro" id="IPR001638">
    <property type="entry name" value="Solute-binding_3/MltF_N"/>
</dbReference>
<comment type="caution">
    <text evidence="5">The sequence shown here is derived from an EMBL/GenBank/DDBJ whole genome shotgun (WGS) entry which is preliminary data.</text>
</comment>
<comment type="similarity">
    <text evidence="1">Belongs to the bacterial solute-binding protein 3 family.</text>
</comment>
<reference evidence="5 6" key="1">
    <citation type="submission" date="2018-09" db="EMBL/GenBank/DDBJ databases">
        <authorList>
            <person name="Zhu H."/>
        </authorList>
    </citation>
    <scope>NUCLEOTIDE SEQUENCE [LARGE SCALE GENOMIC DNA]</scope>
    <source>
        <strain evidence="5 6">K1S02-6</strain>
    </source>
</reference>
<dbReference type="PANTHER" id="PTHR35936:SF19">
    <property type="entry name" value="AMINO-ACID-BINDING PROTEIN YXEM-RELATED"/>
    <property type="match status" value="1"/>
</dbReference>
<dbReference type="PANTHER" id="PTHR35936">
    <property type="entry name" value="MEMBRANE-BOUND LYTIC MUREIN TRANSGLYCOSYLASE F"/>
    <property type="match status" value="1"/>
</dbReference>
<dbReference type="AlphaFoldDB" id="A0A418XBE5"/>
<dbReference type="EMBL" id="QYUR01000006">
    <property type="protein sequence ID" value="RJG09794.1"/>
    <property type="molecule type" value="Genomic_DNA"/>
</dbReference>